<dbReference type="InterPro" id="IPR012668">
    <property type="entry name" value="CHP02466"/>
</dbReference>
<protein>
    <submittedName>
        <fullName evidence="2">Uncharacterized protein</fullName>
    </submittedName>
</protein>
<dbReference type="Gene3D" id="2.60.120.620">
    <property type="entry name" value="q2cbj1_9rhob like domain"/>
    <property type="match status" value="1"/>
</dbReference>
<evidence type="ECO:0000313" key="3">
    <source>
        <dbReference type="Proteomes" id="UP000516018"/>
    </source>
</evidence>
<dbReference type="AlphaFoldDB" id="A0A7H0FTQ7"/>
<dbReference type="InterPro" id="IPR011990">
    <property type="entry name" value="TPR-like_helical_dom_sf"/>
</dbReference>
<dbReference type="Proteomes" id="UP000516018">
    <property type="component" value="Chromosome"/>
</dbReference>
<dbReference type="InterPro" id="IPR019734">
    <property type="entry name" value="TPR_rpt"/>
</dbReference>
<dbReference type="Pfam" id="PF13759">
    <property type="entry name" value="2OG-FeII_Oxy_5"/>
    <property type="match status" value="1"/>
</dbReference>
<reference evidence="2 3" key="1">
    <citation type="submission" date="2020-08" db="EMBL/GenBank/DDBJ databases">
        <title>Lysobacter sp. II4 sp. nov., isolated from soil.</title>
        <authorList>
            <person name="Woo C.Y."/>
            <person name="Kim J."/>
        </authorList>
    </citation>
    <scope>NUCLEOTIDE SEQUENCE [LARGE SCALE GENOMIC DNA]</scope>
    <source>
        <strain evidence="2 3">II4</strain>
    </source>
</reference>
<name>A0A7H0FTQ7_9GAMM</name>
<dbReference type="Gene3D" id="1.25.40.10">
    <property type="entry name" value="Tetratricopeptide repeat domain"/>
    <property type="match status" value="3"/>
</dbReference>
<organism evidence="2 3">
    <name type="scientific">Agrilutibacter terrestris</name>
    <dbReference type="NCBI Taxonomy" id="2865112"/>
    <lineage>
        <taxon>Bacteria</taxon>
        <taxon>Pseudomonadati</taxon>
        <taxon>Pseudomonadota</taxon>
        <taxon>Gammaproteobacteria</taxon>
        <taxon>Lysobacterales</taxon>
        <taxon>Lysobacteraceae</taxon>
        <taxon>Agrilutibacter</taxon>
    </lineage>
</organism>
<accession>A0A7H0FTQ7</accession>
<dbReference type="RefSeq" id="WP_187710869.1">
    <property type="nucleotide sequence ID" value="NZ_CP060820.1"/>
</dbReference>
<evidence type="ECO:0000256" key="1">
    <source>
        <dbReference type="PROSITE-ProRule" id="PRU00339"/>
    </source>
</evidence>
<dbReference type="PANTHER" id="PTHR12558:SF33">
    <property type="entry name" value="BLL7664 PROTEIN"/>
    <property type="match status" value="1"/>
</dbReference>
<keyword evidence="3" id="KW-1185">Reference proteome</keyword>
<dbReference type="SMART" id="SM00028">
    <property type="entry name" value="TPR"/>
    <property type="match status" value="4"/>
</dbReference>
<evidence type="ECO:0000313" key="2">
    <source>
        <dbReference type="EMBL" id="QNP39423.1"/>
    </source>
</evidence>
<dbReference type="EMBL" id="CP060820">
    <property type="protein sequence ID" value="QNP39423.1"/>
    <property type="molecule type" value="Genomic_DNA"/>
</dbReference>
<proteinExistence type="predicted"/>
<keyword evidence="1" id="KW-0802">TPR repeat</keyword>
<dbReference type="PANTHER" id="PTHR12558">
    <property type="entry name" value="CELL DIVISION CYCLE 16,23,27"/>
    <property type="match status" value="1"/>
</dbReference>
<feature type="repeat" description="TPR" evidence="1">
    <location>
        <begin position="141"/>
        <end position="174"/>
    </location>
</feature>
<dbReference type="PROSITE" id="PS50005">
    <property type="entry name" value="TPR"/>
    <property type="match status" value="1"/>
</dbReference>
<dbReference type="KEGG" id="lsx:H8B22_07660"/>
<dbReference type="Pfam" id="PF14559">
    <property type="entry name" value="TPR_19"/>
    <property type="match status" value="1"/>
</dbReference>
<gene>
    <name evidence="2" type="ORF">H8B22_07660</name>
</gene>
<dbReference type="SUPFAM" id="SSF48452">
    <property type="entry name" value="TPR-like"/>
    <property type="match status" value="3"/>
</dbReference>
<sequence>MSQAADIAGLLRAAWSALRAGNAAAAENACAQVVARDPANFDGWRMLAMARQALGGDAGAALQRAHALRPGDAGTAFDYGSWLLQQGRAQAARPLLQQAMQAMPDEPRVAFRHGTACFLDNDFAAAAAAFRAATVAAPQWGEAWNNLSAALGRLQDYPAAIDAARQALQLQPQRAASHQALAALLSNLFDKDALREGLLAAERALQLDPGLAEAYRNAAVLLRKLGDPLRAEAHARHAHRLAPHDADTIETLGDQLMGNGHTAEAAAIYAAARQAGVDLPHIARQHGIALLRDGRAGEAQAVLAQALQRCPDDQRTIAHLGLARAAAGELDVAIDFIGLQRHVHALALPTPAGFTDPDAFHRALAHDIRTHSRQRWEPAGLAARGAYLSGDLLADRTPAIAGFEQRLRDAIAGFVAACRAQRDAGAADAFLANIPDAYVIHVWATQAAQSGYIDTHIHEDSWLSGAYYVELPAAIRADDPAHAGWIEFGRPHAGLPAWPDTALRQVLPETGTLLLFPSYLFHRTLPYQGGGERISISFDLAAA</sequence>